<dbReference type="InterPro" id="IPR018768">
    <property type="entry name" value="DUF2344"/>
</dbReference>
<feature type="domain" description="DUF2344" evidence="1">
    <location>
        <begin position="5"/>
        <end position="123"/>
    </location>
</feature>
<reference evidence="2 3" key="1">
    <citation type="submission" date="2020-08" db="EMBL/GenBank/DDBJ databases">
        <title>Genomic Encyclopedia of Type Strains, Phase IV (KMG-IV): sequencing the most valuable type-strain genomes for metagenomic binning, comparative biology and taxonomic classification.</title>
        <authorList>
            <person name="Goeker M."/>
        </authorList>
    </citation>
    <scope>NUCLEOTIDE SEQUENCE [LARGE SCALE GENOMIC DNA]</scope>
    <source>
        <strain evidence="2 3">DSM 13481</strain>
    </source>
</reference>
<name>A0A841GSC8_9BACT</name>
<evidence type="ECO:0000313" key="2">
    <source>
        <dbReference type="EMBL" id="MBB6062903.1"/>
    </source>
</evidence>
<keyword evidence="3" id="KW-1185">Reference proteome</keyword>
<dbReference type="AlphaFoldDB" id="A0A841GSC8"/>
<comment type="caution">
    <text evidence="2">The sequence shown here is derived from an EMBL/GenBank/DDBJ whole genome shotgun (WGS) entry which is preliminary data.</text>
</comment>
<evidence type="ECO:0000259" key="1">
    <source>
        <dbReference type="Pfam" id="PF10105"/>
    </source>
</evidence>
<organism evidence="2 3">
    <name type="scientific">Thermosipho japonicus</name>
    <dbReference type="NCBI Taxonomy" id="90323"/>
    <lineage>
        <taxon>Bacteria</taxon>
        <taxon>Thermotogati</taxon>
        <taxon>Thermotogota</taxon>
        <taxon>Thermotogae</taxon>
        <taxon>Thermotogales</taxon>
        <taxon>Fervidobacteriaceae</taxon>
        <taxon>Thermosipho</taxon>
    </lineage>
</organism>
<dbReference type="Pfam" id="PF10105">
    <property type="entry name" value="DUF2344"/>
    <property type="match status" value="1"/>
</dbReference>
<protein>
    <submittedName>
        <fullName evidence="2">Radical SAM-linked protein</fullName>
    </submittedName>
</protein>
<dbReference type="NCBIfam" id="TIGR03936">
    <property type="entry name" value="sam_1_link_chp"/>
    <property type="match status" value="1"/>
</dbReference>
<dbReference type="EMBL" id="JACHEX010000003">
    <property type="protein sequence ID" value="MBB6062903.1"/>
    <property type="molecule type" value="Genomic_DNA"/>
</dbReference>
<gene>
    <name evidence="2" type="ORF">HNP65_001355</name>
</gene>
<dbReference type="Proteomes" id="UP000555828">
    <property type="component" value="Unassembled WGS sequence"/>
</dbReference>
<sequence>MSYSYLVRFKKLGPYRFVAGLDTITMIERTFRRTNLKLTFTEGFHPKPKFSYIDPVSTGVIDLAFYVNINLEEDYDPQVVYNEIAAVQPLHLKIDNVTKNFVNLSKIEKYEFLVFVKKPFDFDTTKVIEKKTKRGIRQISLGVLENVRKFEKKDYVVINYIIRKENTFNPYLLSDKVFLALRKEAYIQDNALSFLFERGA</sequence>
<evidence type="ECO:0000313" key="3">
    <source>
        <dbReference type="Proteomes" id="UP000555828"/>
    </source>
</evidence>
<proteinExistence type="predicted"/>
<dbReference type="RefSeq" id="WP_184619530.1">
    <property type="nucleotide sequence ID" value="NZ_JACHEX010000003.1"/>
</dbReference>
<accession>A0A841GSC8</accession>